<comment type="caution">
    <text evidence="3">The sequence shown here is derived from an EMBL/GenBank/DDBJ whole genome shotgun (WGS) entry which is preliminary data.</text>
</comment>
<protein>
    <submittedName>
        <fullName evidence="3">DUF115 domain-containing protein</fullName>
    </submittedName>
</protein>
<evidence type="ECO:0000313" key="4">
    <source>
        <dbReference type="Proteomes" id="UP000279446"/>
    </source>
</evidence>
<organism evidence="3 4">
    <name type="scientific">Paenibacillus anaericanus</name>
    <dbReference type="NCBI Taxonomy" id="170367"/>
    <lineage>
        <taxon>Bacteria</taxon>
        <taxon>Bacillati</taxon>
        <taxon>Bacillota</taxon>
        <taxon>Bacilli</taxon>
        <taxon>Bacillales</taxon>
        <taxon>Paenibacillaceae</taxon>
        <taxon>Paenibacillus</taxon>
    </lineage>
</organism>
<feature type="domain" description="6-hydroxymethylpterin diphosphokinase MptE-like" evidence="1">
    <location>
        <begin position="207"/>
        <end position="377"/>
    </location>
</feature>
<dbReference type="InterPro" id="IPR002826">
    <property type="entry name" value="MptE-like"/>
</dbReference>
<keyword evidence="4" id="KW-1185">Reference proteome</keyword>
<dbReference type="PANTHER" id="PTHR41786:SF1">
    <property type="entry name" value="6-HYDROXYMETHYLPTERIN DIPHOSPHOKINASE MPTE-LIKE DOMAIN-CONTAINING PROTEIN"/>
    <property type="match status" value="1"/>
</dbReference>
<reference evidence="3 4" key="1">
    <citation type="submission" date="2018-12" db="EMBL/GenBank/DDBJ databases">
        <authorList>
            <person name="Sun L."/>
            <person name="Chen Z."/>
        </authorList>
    </citation>
    <scope>NUCLEOTIDE SEQUENCE [LARGE SCALE GENOMIC DNA]</scope>
    <source>
        <strain evidence="3 4">DSM 15890</strain>
    </source>
</reference>
<evidence type="ECO:0000313" key="3">
    <source>
        <dbReference type="EMBL" id="RUT42991.1"/>
    </source>
</evidence>
<feature type="domain" description="Glycosyltransferase Maf N-terminal" evidence="2">
    <location>
        <begin position="78"/>
        <end position="124"/>
    </location>
</feature>
<dbReference type="RefSeq" id="WP_127194048.1">
    <property type="nucleotide sequence ID" value="NZ_RZNY01000022.1"/>
</dbReference>
<sequence>MYNNYKQNLAFLKSNYPNIYQFAKQRKPDLNKYNIVDTRNGEKNIIVKNTSSEYGIHSKYNPSNEAKMWVDSIAHEVERVHSILIFGFGLGYHIEKFLERYPDKTIYIYEPDESLFAAVLEARNIEGLLDHRKIGILAVGSEESIRYGLVNNIAFQVKDSFSFQVLPIYNRMYRELVSELRENTEMLILNYRSNLATVIYYQYEWIENILYNMDKVITTPSLSGINGACTDIPAIVVGSGPSLKEDIEYLRRLKSHCLIIAAGSSLQALLHEGIEPHLVVSIDGGEPNYLVFKDLDVSEIPFVFGTTIKHTILENREGTFIHLLLDLDLIGMHLLQSQTDEPVFQTNSTVTGTCIQIANYFNCSQIILMGQDLSYPNNQYYTVGVNHVTPEQKQQTLDSATEEIPNVVGGMNSTTKKMLNTLRDMEHLIGLIPEMEVINTSKMGAQIKGTIYRSIEEVYEVNKHRYLEIDWFKRLLDTQLSFYTTTEREKIYSKIKSTRIEVRKIENKLQKLGGKMVDLHLSLNSSEKKIDTLLIDVDRLWKWIAGRKVFEEVYFFPLQAHVSVYMRQLPDIVNEKDSNRKGEAIVTHLGGLVKEMIALTPYLLKGFDEAIKRINDREVSLLSKEN</sequence>
<dbReference type="PANTHER" id="PTHR41786">
    <property type="entry name" value="MOTILITY ACCESSORY FACTOR MAF"/>
    <property type="match status" value="1"/>
</dbReference>
<gene>
    <name evidence="3" type="ORF">EJP82_21165</name>
</gene>
<dbReference type="EMBL" id="RZNY01000022">
    <property type="protein sequence ID" value="RUT42991.1"/>
    <property type="molecule type" value="Genomic_DNA"/>
</dbReference>
<dbReference type="Pfam" id="PF01973">
    <property type="entry name" value="MptE-like"/>
    <property type="match status" value="1"/>
</dbReference>
<dbReference type="InterPro" id="IPR045376">
    <property type="entry name" value="Maf_N"/>
</dbReference>
<proteinExistence type="predicted"/>
<dbReference type="OrthoDB" id="5291305at2"/>
<evidence type="ECO:0000259" key="1">
    <source>
        <dbReference type="Pfam" id="PF01973"/>
    </source>
</evidence>
<accession>A0A433Y4B2</accession>
<dbReference type="Pfam" id="PF20157">
    <property type="entry name" value="Maf_flag10_N"/>
    <property type="match status" value="1"/>
</dbReference>
<dbReference type="Proteomes" id="UP000279446">
    <property type="component" value="Unassembled WGS sequence"/>
</dbReference>
<evidence type="ECO:0000259" key="2">
    <source>
        <dbReference type="Pfam" id="PF20157"/>
    </source>
</evidence>
<name>A0A433Y4B2_9BACL</name>
<dbReference type="AlphaFoldDB" id="A0A433Y4B2"/>